<evidence type="ECO:0000256" key="3">
    <source>
        <dbReference type="ARBA" id="ARBA00023163"/>
    </source>
</evidence>
<protein>
    <submittedName>
        <fullName evidence="5">Transcription Lacl family protein</fullName>
    </submittedName>
</protein>
<dbReference type="PANTHER" id="PTHR30146">
    <property type="entry name" value="LACI-RELATED TRANSCRIPTIONAL REPRESSOR"/>
    <property type="match status" value="1"/>
</dbReference>
<dbReference type="Proteomes" id="UP000051984">
    <property type="component" value="Unassembled WGS sequence"/>
</dbReference>
<accession>A0A0R1EKL2</accession>
<keyword evidence="2" id="KW-0238">DNA-binding</keyword>
<gene>
    <name evidence="5" type="ORF">FD51_GL001926</name>
</gene>
<feature type="domain" description="HTH lacI-type" evidence="4">
    <location>
        <begin position="3"/>
        <end position="58"/>
    </location>
</feature>
<dbReference type="PATRIC" id="fig|1423816.3.peg.2000"/>
<name>A0A0R1EKL2_LACZE</name>
<keyword evidence="3" id="KW-0804">Transcription</keyword>
<evidence type="ECO:0000256" key="1">
    <source>
        <dbReference type="ARBA" id="ARBA00023015"/>
    </source>
</evidence>
<dbReference type="Pfam" id="PF13377">
    <property type="entry name" value="Peripla_BP_3"/>
    <property type="match status" value="1"/>
</dbReference>
<dbReference type="eggNOG" id="COG1609">
    <property type="taxonomic scope" value="Bacteria"/>
</dbReference>
<evidence type="ECO:0000259" key="4">
    <source>
        <dbReference type="PROSITE" id="PS50932"/>
    </source>
</evidence>
<dbReference type="Pfam" id="PF00356">
    <property type="entry name" value="LacI"/>
    <property type="match status" value="1"/>
</dbReference>
<dbReference type="InterPro" id="IPR010982">
    <property type="entry name" value="Lambda_DNA-bd_dom_sf"/>
</dbReference>
<keyword evidence="1" id="KW-0805">Transcription regulation</keyword>
<dbReference type="InterPro" id="IPR000843">
    <property type="entry name" value="HTH_LacI"/>
</dbReference>
<dbReference type="PANTHER" id="PTHR30146:SF109">
    <property type="entry name" value="HTH-TYPE TRANSCRIPTIONAL REGULATOR GALS"/>
    <property type="match status" value="1"/>
</dbReference>
<dbReference type="GO" id="GO:0000976">
    <property type="term" value="F:transcription cis-regulatory region binding"/>
    <property type="evidence" value="ECO:0007669"/>
    <property type="project" value="TreeGrafter"/>
</dbReference>
<dbReference type="Gene3D" id="1.10.260.40">
    <property type="entry name" value="lambda repressor-like DNA-binding domains"/>
    <property type="match status" value="1"/>
</dbReference>
<dbReference type="AlphaFoldDB" id="A0A0R1EKL2"/>
<reference evidence="5 6" key="1">
    <citation type="journal article" date="2015" name="Genome Announc.">
        <title>Expanding the biotechnology potential of lactobacilli through comparative genomics of 213 strains and associated genera.</title>
        <authorList>
            <person name="Sun Z."/>
            <person name="Harris H.M."/>
            <person name="McCann A."/>
            <person name="Guo C."/>
            <person name="Argimon S."/>
            <person name="Zhang W."/>
            <person name="Yang X."/>
            <person name="Jeffery I.B."/>
            <person name="Cooney J.C."/>
            <person name="Kagawa T.F."/>
            <person name="Liu W."/>
            <person name="Song Y."/>
            <person name="Salvetti E."/>
            <person name="Wrobel A."/>
            <person name="Rasinkangas P."/>
            <person name="Parkhill J."/>
            <person name="Rea M.C."/>
            <person name="O'Sullivan O."/>
            <person name="Ritari J."/>
            <person name="Douillard F.P."/>
            <person name="Paul Ross R."/>
            <person name="Yang R."/>
            <person name="Briner A.E."/>
            <person name="Felis G.E."/>
            <person name="de Vos W.M."/>
            <person name="Barrangou R."/>
            <person name="Klaenhammer T.R."/>
            <person name="Caufield P.W."/>
            <person name="Cui Y."/>
            <person name="Zhang H."/>
            <person name="O'Toole P.W."/>
        </authorList>
    </citation>
    <scope>NUCLEOTIDE SEQUENCE [LARGE SCALE GENOMIC DNA]</scope>
    <source>
        <strain evidence="5 6">DSM 20178</strain>
    </source>
</reference>
<dbReference type="GO" id="GO:0003700">
    <property type="term" value="F:DNA-binding transcription factor activity"/>
    <property type="evidence" value="ECO:0007669"/>
    <property type="project" value="TreeGrafter"/>
</dbReference>
<dbReference type="SUPFAM" id="SSF53822">
    <property type="entry name" value="Periplasmic binding protein-like I"/>
    <property type="match status" value="1"/>
</dbReference>
<dbReference type="Gene3D" id="3.40.50.2300">
    <property type="match status" value="2"/>
</dbReference>
<evidence type="ECO:0000256" key="2">
    <source>
        <dbReference type="ARBA" id="ARBA00023125"/>
    </source>
</evidence>
<dbReference type="InterPro" id="IPR028082">
    <property type="entry name" value="Peripla_BP_I"/>
</dbReference>
<dbReference type="SMART" id="SM00354">
    <property type="entry name" value="HTH_LACI"/>
    <property type="match status" value="1"/>
</dbReference>
<evidence type="ECO:0000313" key="6">
    <source>
        <dbReference type="Proteomes" id="UP000051984"/>
    </source>
</evidence>
<dbReference type="CDD" id="cd01392">
    <property type="entry name" value="HTH_LacI"/>
    <property type="match status" value="1"/>
</dbReference>
<dbReference type="SUPFAM" id="SSF47413">
    <property type="entry name" value="lambda repressor-like DNA-binding domains"/>
    <property type="match status" value="1"/>
</dbReference>
<proteinExistence type="predicted"/>
<dbReference type="InterPro" id="IPR046335">
    <property type="entry name" value="LacI/GalR-like_sensor"/>
</dbReference>
<dbReference type="EMBL" id="AZCT01000026">
    <property type="protein sequence ID" value="KRK09992.1"/>
    <property type="molecule type" value="Genomic_DNA"/>
</dbReference>
<sequence length="340" mass="36975">MSATIKDIARKTGVAASTVSRVLTNKGSGYSSATAEKVRIAAKELGYKKNQAAVELVKQRSNVIATVVSSVKTSFAGQIIDGIQTEATKHGLNLIIIYSNSADPVEQKRALLTAIERPVRGILLLSIALSPDNLALLQESQIPFCFLSIGFNDKRFPFISSDDREIGYQATKLLLAKGHRQIGLAAIDKYPYTGRLRLEGYRKALKEANVTPKKEWVQLGDYSYAAGQTAMRAYGTKTKLTAVIAGSDESAVGILNQARNLGLKVPEDLSIVSIDGTEICEMVQPQLTSVSQEFYKMGIEGVERLEETIAGTNAESQKQVYTPISIVERESVKDVSKRAD</sequence>
<dbReference type="PROSITE" id="PS50932">
    <property type="entry name" value="HTH_LACI_2"/>
    <property type="match status" value="1"/>
</dbReference>
<organism evidence="5 6">
    <name type="scientific">Lacticaseibacillus zeae DSM 20178 = KCTC 3804</name>
    <dbReference type="NCBI Taxonomy" id="1423816"/>
    <lineage>
        <taxon>Bacteria</taxon>
        <taxon>Bacillati</taxon>
        <taxon>Bacillota</taxon>
        <taxon>Bacilli</taxon>
        <taxon>Lactobacillales</taxon>
        <taxon>Lactobacillaceae</taxon>
        <taxon>Lacticaseibacillus</taxon>
    </lineage>
</organism>
<dbReference type="RefSeq" id="WP_010492887.1">
    <property type="nucleotide sequence ID" value="NZ_AZCT01000026.1"/>
</dbReference>
<comment type="caution">
    <text evidence="5">The sequence shown here is derived from an EMBL/GenBank/DDBJ whole genome shotgun (WGS) entry which is preliminary data.</text>
</comment>
<evidence type="ECO:0000313" key="5">
    <source>
        <dbReference type="EMBL" id="KRK09992.1"/>
    </source>
</evidence>